<dbReference type="Proteomes" id="UP001180536">
    <property type="component" value="Unassembled WGS sequence"/>
</dbReference>
<feature type="compositionally biased region" description="Pro residues" evidence="1">
    <location>
        <begin position="27"/>
        <end position="42"/>
    </location>
</feature>
<protein>
    <submittedName>
        <fullName evidence="3">Uncharacterized protein</fullName>
    </submittedName>
</protein>
<dbReference type="EMBL" id="JAVDXQ010000006">
    <property type="protein sequence ID" value="MDR7298996.1"/>
    <property type="molecule type" value="Genomic_DNA"/>
</dbReference>
<evidence type="ECO:0000313" key="4">
    <source>
        <dbReference type="Proteomes" id="UP001180536"/>
    </source>
</evidence>
<evidence type="ECO:0000313" key="3">
    <source>
        <dbReference type="EMBL" id="MDR7298996.1"/>
    </source>
</evidence>
<gene>
    <name evidence="3" type="ORF">J2X16_004364</name>
</gene>
<feature type="region of interest" description="Disordered" evidence="1">
    <location>
        <begin position="27"/>
        <end position="46"/>
    </location>
</feature>
<reference evidence="3 4" key="1">
    <citation type="submission" date="2023-07" db="EMBL/GenBank/DDBJ databases">
        <title>Sorghum-associated microbial communities from plants grown in Nebraska, USA.</title>
        <authorList>
            <person name="Schachtman D."/>
        </authorList>
    </citation>
    <scope>NUCLEOTIDE SEQUENCE [LARGE SCALE GENOMIC DNA]</scope>
    <source>
        <strain evidence="3 4">BE310</strain>
    </source>
</reference>
<organism evidence="3 4">
    <name type="scientific">Pelomonas aquatica</name>
    <dbReference type="NCBI Taxonomy" id="431058"/>
    <lineage>
        <taxon>Bacteria</taxon>
        <taxon>Pseudomonadati</taxon>
        <taxon>Pseudomonadota</taxon>
        <taxon>Betaproteobacteria</taxon>
        <taxon>Burkholderiales</taxon>
        <taxon>Sphaerotilaceae</taxon>
        <taxon>Roseateles</taxon>
    </lineage>
</organism>
<evidence type="ECO:0000256" key="1">
    <source>
        <dbReference type="SAM" id="MobiDB-lite"/>
    </source>
</evidence>
<feature type="chain" id="PRO_5046432326" evidence="2">
    <location>
        <begin position="21"/>
        <end position="61"/>
    </location>
</feature>
<name>A0ABU1ZG39_9BURK</name>
<sequence length="61" mass="6029">MNTRFVQLMAGALIAVGALAACRKEVPPPAPPIPKPDSPPKPTAHATALASAGGAVLFLAG</sequence>
<dbReference type="PROSITE" id="PS51257">
    <property type="entry name" value="PROKAR_LIPOPROTEIN"/>
    <property type="match status" value="1"/>
</dbReference>
<proteinExistence type="predicted"/>
<keyword evidence="2" id="KW-0732">Signal</keyword>
<evidence type="ECO:0000256" key="2">
    <source>
        <dbReference type="SAM" id="SignalP"/>
    </source>
</evidence>
<accession>A0ABU1ZG39</accession>
<dbReference type="RefSeq" id="WP_056875626.1">
    <property type="nucleotide sequence ID" value="NZ_JAVDXQ010000006.1"/>
</dbReference>
<feature type="signal peptide" evidence="2">
    <location>
        <begin position="1"/>
        <end position="20"/>
    </location>
</feature>
<keyword evidence="4" id="KW-1185">Reference proteome</keyword>
<comment type="caution">
    <text evidence="3">The sequence shown here is derived from an EMBL/GenBank/DDBJ whole genome shotgun (WGS) entry which is preliminary data.</text>
</comment>